<reference evidence="2" key="1">
    <citation type="submission" date="2022-06" db="EMBL/GenBank/DDBJ databases">
        <title>Whole genome shotgun sequencing (WGS) of Rathayibacter sp. ZW T2_19, isolated from stored onions (Allium cepa).</title>
        <authorList>
            <person name="Stoll D.A."/>
            <person name="Huch M."/>
        </authorList>
    </citation>
    <scope>NUCLEOTIDE SEQUENCE</scope>
    <source>
        <strain evidence="2">ZW T2_19</strain>
    </source>
</reference>
<protein>
    <submittedName>
        <fullName evidence="2">Lactococcin 972 family bacteriocin</fullName>
    </submittedName>
</protein>
<dbReference type="Pfam" id="PF09683">
    <property type="entry name" value="Lactococcin_972"/>
    <property type="match status" value="1"/>
</dbReference>
<organism evidence="2 3">
    <name type="scientific">Rathayibacter rubneri</name>
    <dbReference type="NCBI Taxonomy" id="2950106"/>
    <lineage>
        <taxon>Bacteria</taxon>
        <taxon>Bacillati</taxon>
        <taxon>Actinomycetota</taxon>
        <taxon>Actinomycetes</taxon>
        <taxon>Micrococcales</taxon>
        <taxon>Microbacteriaceae</taxon>
        <taxon>Rathayibacter</taxon>
    </lineage>
</organism>
<dbReference type="InterPro" id="IPR006540">
    <property type="entry name" value="Lactococcin_972"/>
</dbReference>
<evidence type="ECO:0000313" key="3">
    <source>
        <dbReference type="Proteomes" id="UP001155240"/>
    </source>
</evidence>
<accession>A0A9X2E2G9</accession>
<keyword evidence="3" id="KW-1185">Reference proteome</keyword>
<dbReference type="EMBL" id="JAMRYM010000052">
    <property type="protein sequence ID" value="MCM6763171.1"/>
    <property type="molecule type" value="Genomic_DNA"/>
</dbReference>
<dbReference type="Proteomes" id="UP001155240">
    <property type="component" value="Unassembled WGS sequence"/>
</dbReference>
<dbReference type="RefSeq" id="WP_251946113.1">
    <property type="nucleotide sequence ID" value="NZ_JAMRYM010000052.1"/>
</dbReference>
<sequence>MDITVRTSRFLAALAVAVVVAATAATTASATTTYPDGGTWKYGIREYSSTPYLYSEYFHASKTHKASTITSRGVLSSSGWVVKGLWAKAPEKASNYSTSTNHWYYNV</sequence>
<comment type="caution">
    <text evidence="2">The sequence shown here is derived from an EMBL/GenBank/DDBJ whole genome shotgun (WGS) entry which is preliminary data.</text>
</comment>
<evidence type="ECO:0000256" key="1">
    <source>
        <dbReference type="SAM" id="SignalP"/>
    </source>
</evidence>
<dbReference type="Gene3D" id="2.60.40.2850">
    <property type="match status" value="1"/>
</dbReference>
<name>A0A9X2E2G9_9MICO</name>
<evidence type="ECO:0000313" key="2">
    <source>
        <dbReference type="EMBL" id="MCM6763171.1"/>
    </source>
</evidence>
<gene>
    <name evidence="2" type="ORF">NB037_12155</name>
</gene>
<feature type="chain" id="PRO_5040976726" evidence="1">
    <location>
        <begin position="31"/>
        <end position="107"/>
    </location>
</feature>
<dbReference type="AlphaFoldDB" id="A0A9X2E2G9"/>
<feature type="signal peptide" evidence="1">
    <location>
        <begin position="1"/>
        <end position="30"/>
    </location>
</feature>
<proteinExistence type="predicted"/>
<keyword evidence="1" id="KW-0732">Signal</keyword>